<proteinExistence type="predicted"/>
<accession>A0ACB9G6X7</accession>
<name>A0ACB9G6X7_CICIN</name>
<gene>
    <name evidence="1" type="ORF">L2E82_08902</name>
</gene>
<evidence type="ECO:0000313" key="1">
    <source>
        <dbReference type="EMBL" id="KAI3779264.1"/>
    </source>
</evidence>
<dbReference type="Proteomes" id="UP001055811">
    <property type="component" value="Linkage Group LG02"/>
</dbReference>
<evidence type="ECO:0000313" key="2">
    <source>
        <dbReference type="Proteomes" id="UP001055811"/>
    </source>
</evidence>
<protein>
    <submittedName>
        <fullName evidence="1">Uncharacterized protein</fullName>
    </submittedName>
</protein>
<sequence length="150" mass="17689">MEMIKLSKFKLQLQTLIMENHGGELIDDFQEKERASSDQIHNYVQKQKQSDEEFSRKITELEAELASSNEHRQKLERKVQFLEDENYLLESKHKELKETISSILQAKEGFVKAYQDRIIADLQTQLETSKITVQCQPKIEEISIYLPFLQ</sequence>
<dbReference type="EMBL" id="CM042010">
    <property type="protein sequence ID" value="KAI3779264.1"/>
    <property type="molecule type" value="Genomic_DNA"/>
</dbReference>
<organism evidence="1 2">
    <name type="scientific">Cichorium intybus</name>
    <name type="common">Chicory</name>
    <dbReference type="NCBI Taxonomy" id="13427"/>
    <lineage>
        <taxon>Eukaryota</taxon>
        <taxon>Viridiplantae</taxon>
        <taxon>Streptophyta</taxon>
        <taxon>Embryophyta</taxon>
        <taxon>Tracheophyta</taxon>
        <taxon>Spermatophyta</taxon>
        <taxon>Magnoliopsida</taxon>
        <taxon>eudicotyledons</taxon>
        <taxon>Gunneridae</taxon>
        <taxon>Pentapetalae</taxon>
        <taxon>asterids</taxon>
        <taxon>campanulids</taxon>
        <taxon>Asterales</taxon>
        <taxon>Asteraceae</taxon>
        <taxon>Cichorioideae</taxon>
        <taxon>Cichorieae</taxon>
        <taxon>Cichoriinae</taxon>
        <taxon>Cichorium</taxon>
    </lineage>
</organism>
<reference evidence="1 2" key="2">
    <citation type="journal article" date="2022" name="Mol. Ecol. Resour.">
        <title>The genomes of chicory, endive, great burdock and yacon provide insights into Asteraceae paleo-polyploidization history and plant inulin production.</title>
        <authorList>
            <person name="Fan W."/>
            <person name="Wang S."/>
            <person name="Wang H."/>
            <person name="Wang A."/>
            <person name="Jiang F."/>
            <person name="Liu H."/>
            <person name="Zhao H."/>
            <person name="Xu D."/>
            <person name="Zhang Y."/>
        </authorList>
    </citation>
    <scope>NUCLEOTIDE SEQUENCE [LARGE SCALE GENOMIC DNA]</scope>
    <source>
        <strain evidence="2">cv. Punajuju</strain>
        <tissue evidence="1">Leaves</tissue>
    </source>
</reference>
<comment type="caution">
    <text evidence="1">The sequence shown here is derived from an EMBL/GenBank/DDBJ whole genome shotgun (WGS) entry which is preliminary data.</text>
</comment>
<reference evidence="2" key="1">
    <citation type="journal article" date="2022" name="Mol. Ecol. Resour.">
        <title>The genomes of chicory, endive, great burdock and yacon provide insights into Asteraceae palaeo-polyploidization history and plant inulin production.</title>
        <authorList>
            <person name="Fan W."/>
            <person name="Wang S."/>
            <person name="Wang H."/>
            <person name="Wang A."/>
            <person name="Jiang F."/>
            <person name="Liu H."/>
            <person name="Zhao H."/>
            <person name="Xu D."/>
            <person name="Zhang Y."/>
        </authorList>
    </citation>
    <scope>NUCLEOTIDE SEQUENCE [LARGE SCALE GENOMIC DNA]</scope>
    <source>
        <strain evidence="2">cv. Punajuju</strain>
    </source>
</reference>
<keyword evidence="2" id="KW-1185">Reference proteome</keyword>